<dbReference type="InterPro" id="IPR039629">
    <property type="entry name" value="R3HDM4"/>
</dbReference>
<evidence type="ECO:0000259" key="1">
    <source>
        <dbReference type="PROSITE" id="PS51061"/>
    </source>
</evidence>
<dbReference type="PANTHER" id="PTHR32019">
    <property type="entry name" value="R3H DOMAIN-CONTAINING PROTEIN 4"/>
    <property type="match status" value="1"/>
</dbReference>
<dbReference type="PANTHER" id="PTHR32019:SF2">
    <property type="entry name" value="R3H DOMAIN-CONTAINING PROTEIN 4"/>
    <property type="match status" value="1"/>
</dbReference>
<dbReference type="Gene3D" id="3.30.1370.50">
    <property type="entry name" value="R3H-like domain"/>
    <property type="match status" value="1"/>
</dbReference>
<dbReference type="AlphaFoldDB" id="A0A401SJ22"/>
<dbReference type="STRING" id="137246.A0A401SJ22"/>
<evidence type="ECO:0000313" key="3">
    <source>
        <dbReference type="Proteomes" id="UP000287033"/>
    </source>
</evidence>
<dbReference type="SUPFAM" id="SSF82708">
    <property type="entry name" value="R3H domain"/>
    <property type="match status" value="1"/>
</dbReference>
<dbReference type="Pfam" id="PF13902">
    <property type="entry name" value="R3H-assoc"/>
    <property type="match status" value="1"/>
</dbReference>
<dbReference type="GO" id="GO:0003676">
    <property type="term" value="F:nucleic acid binding"/>
    <property type="evidence" value="ECO:0007669"/>
    <property type="project" value="UniProtKB-UniRule"/>
</dbReference>
<dbReference type="EMBL" id="BEZZ01000301">
    <property type="protein sequence ID" value="GCC30417.1"/>
    <property type="molecule type" value="Genomic_DNA"/>
</dbReference>
<evidence type="ECO:0000313" key="2">
    <source>
        <dbReference type="EMBL" id="GCC30417.1"/>
    </source>
</evidence>
<dbReference type="OrthoDB" id="75169at2759"/>
<protein>
    <recommendedName>
        <fullName evidence="1">R3H domain-containing protein</fullName>
    </recommendedName>
</protein>
<gene>
    <name evidence="2" type="ORF">chiPu_0008868</name>
</gene>
<dbReference type="InterPro" id="IPR025952">
    <property type="entry name" value="R3H-assoc_dom"/>
</dbReference>
<organism evidence="2 3">
    <name type="scientific">Chiloscyllium punctatum</name>
    <name type="common">Brownbanded bambooshark</name>
    <name type="synonym">Hemiscyllium punctatum</name>
    <dbReference type="NCBI Taxonomy" id="137246"/>
    <lineage>
        <taxon>Eukaryota</taxon>
        <taxon>Metazoa</taxon>
        <taxon>Chordata</taxon>
        <taxon>Craniata</taxon>
        <taxon>Vertebrata</taxon>
        <taxon>Chondrichthyes</taxon>
        <taxon>Elasmobranchii</taxon>
        <taxon>Galeomorphii</taxon>
        <taxon>Galeoidea</taxon>
        <taxon>Orectolobiformes</taxon>
        <taxon>Hemiscylliidae</taxon>
        <taxon>Chiloscyllium</taxon>
    </lineage>
</organism>
<dbReference type="Pfam" id="PF01424">
    <property type="entry name" value="R3H"/>
    <property type="match status" value="1"/>
</dbReference>
<sequence>MKMVVANRNDVLDRLPPDDCLLIEDCLPPLHHSPSKRISPAKRKQYYINQAIRNSDLIPRPKGRKSLRRLENTHYLMNLVDKDDCTKDEGDQTDPASPTIFTEVCSNDDYIEVWNDFMNRTGEEQEKFLHYLEEEAKKKSKGKVHLHSQDKRGEQSGYAGKECFQRIDRRLRVTLRRRQIPMGTLEFLEEELTRFFAIKPQSVYKAMLENSYERLLLHALCQYLDLVSQSSDCNGKRQTEVSNKGTDFLPPVPLLSAYLEQKR</sequence>
<dbReference type="PROSITE" id="PS51061">
    <property type="entry name" value="R3H"/>
    <property type="match status" value="1"/>
</dbReference>
<accession>A0A401SJ22</accession>
<dbReference type="Proteomes" id="UP000287033">
    <property type="component" value="Unassembled WGS sequence"/>
</dbReference>
<proteinExistence type="predicted"/>
<comment type="caution">
    <text evidence="2">The sequence shown here is derived from an EMBL/GenBank/DDBJ whole genome shotgun (WGS) entry which is preliminary data.</text>
</comment>
<dbReference type="InterPro" id="IPR001374">
    <property type="entry name" value="R3H_dom"/>
</dbReference>
<reference evidence="2 3" key="1">
    <citation type="journal article" date="2018" name="Nat. Ecol. Evol.">
        <title>Shark genomes provide insights into elasmobranch evolution and the origin of vertebrates.</title>
        <authorList>
            <person name="Hara Y"/>
            <person name="Yamaguchi K"/>
            <person name="Onimaru K"/>
            <person name="Kadota M"/>
            <person name="Koyanagi M"/>
            <person name="Keeley SD"/>
            <person name="Tatsumi K"/>
            <person name="Tanaka K"/>
            <person name="Motone F"/>
            <person name="Kageyama Y"/>
            <person name="Nozu R"/>
            <person name="Adachi N"/>
            <person name="Nishimura O"/>
            <person name="Nakagawa R"/>
            <person name="Tanegashima C"/>
            <person name="Kiyatake I"/>
            <person name="Matsumoto R"/>
            <person name="Murakumo K"/>
            <person name="Nishida K"/>
            <person name="Terakita A"/>
            <person name="Kuratani S"/>
            <person name="Sato K"/>
            <person name="Hyodo S Kuraku.S."/>
        </authorList>
    </citation>
    <scope>NUCLEOTIDE SEQUENCE [LARGE SCALE GENOMIC DNA]</scope>
</reference>
<dbReference type="OMA" id="CQYMSLL"/>
<name>A0A401SJ22_CHIPU</name>
<keyword evidence="3" id="KW-1185">Reference proteome</keyword>
<feature type="domain" description="R3H" evidence="1">
    <location>
        <begin position="182"/>
        <end position="245"/>
    </location>
</feature>
<dbReference type="InterPro" id="IPR036867">
    <property type="entry name" value="R3H_dom_sf"/>
</dbReference>